<dbReference type="eggNOG" id="COG3682">
    <property type="taxonomic scope" value="Bacteria"/>
</dbReference>
<dbReference type="InterPro" id="IPR036390">
    <property type="entry name" value="WH_DNA-bd_sf"/>
</dbReference>
<gene>
    <name evidence="5" type="ORF">C823_04155</name>
</gene>
<dbReference type="AlphaFoldDB" id="N1ZYG1"/>
<evidence type="ECO:0000313" key="5">
    <source>
        <dbReference type="EMBL" id="EMZ22067.1"/>
    </source>
</evidence>
<dbReference type="Proteomes" id="UP000012589">
    <property type="component" value="Unassembled WGS sequence"/>
</dbReference>
<dbReference type="PIRSF" id="PIRSF019455">
    <property type="entry name" value="CopR_AtkY"/>
    <property type="match status" value="1"/>
</dbReference>
<dbReference type="Gene3D" id="1.10.10.10">
    <property type="entry name" value="Winged helix-like DNA-binding domain superfamily/Winged helix DNA-binding domain"/>
    <property type="match status" value="1"/>
</dbReference>
<dbReference type="HOGENOM" id="CLU_119090_2_1_9"/>
<keyword evidence="4" id="KW-0804">Transcription</keyword>
<keyword evidence="2" id="KW-0805">Transcription regulation</keyword>
<organism evidence="5 6">
    <name type="scientific">Eubacterium plexicaudatum ASF492</name>
    <dbReference type="NCBI Taxonomy" id="1235802"/>
    <lineage>
        <taxon>Bacteria</taxon>
        <taxon>Bacillati</taxon>
        <taxon>Bacillota</taxon>
        <taxon>Clostridia</taxon>
        <taxon>Eubacteriales</taxon>
        <taxon>Eubacteriaceae</taxon>
        <taxon>Eubacterium</taxon>
    </lineage>
</organism>
<name>N1ZYG1_9FIRM</name>
<dbReference type="Pfam" id="PF03965">
    <property type="entry name" value="Penicillinase_R"/>
    <property type="match status" value="1"/>
</dbReference>
<dbReference type="GO" id="GO:0003677">
    <property type="term" value="F:DNA binding"/>
    <property type="evidence" value="ECO:0007669"/>
    <property type="project" value="UniProtKB-KW"/>
</dbReference>
<dbReference type="STRING" id="1235802.C823_04155"/>
<dbReference type="PATRIC" id="fig|1235802.3.peg.4415"/>
<keyword evidence="6" id="KW-1185">Reference proteome</keyword>
<sequence>MKSKLTDAEWKVMAVLWEKSPRTMMEITNLLKEETGWTKYTVMSFLKRMEEKGAVHYEDGGKAKLYFPDWKREDVAIQETEDFLNKVFYGKIGLMLNAMVQQKALSQQELDELSQILQENETD</sequence>
<dbReference type="SUPFAM" id="SSF46785">
    <property type="entry name" value="Winged helix' DNA-binding domain"/>
    <property type="match status" value="1"/>
</dbReference>
<evidence type="ECO:0000256" key="1">
    <source>
        <dbReference type="ARBA" id="ARBA00011046"/>
    </source>
</evidence>
<evidence type="ECO:0000313" key="6">
    <source>
        <dbReference type="Proteomes" id="UP000012589"/>
    </source>
</evidence>
<dbReference type="EMBL" id="AQFT01000124">
    <property type="protein sequence ID" value="EMZ22067.1"/>
    <property type="molecule type" value="Genomic_DNA"/>
</dbReference>
<dbReference type="Gene3D" id="1.10.4040.10">
    <property type="entry name" value="Penicillinase repressor domain"/>
    <property type="match status" value="1"/>
</dbReference>
<dbReference type="OrthoDB" id="9795583at2"/>
<proteinExistence type="inferred from homology"/>
<evidence type="ECO:0000256" key="4">
    <source>
        <dbReference type="ARBA" id="ARBA00023163"/>
    </source>
</evidence>
<comment type="caution">
    <text evidence="5">The sequence shown here is derived from an EMBL/GenBank/DDBJ whole genome shotgun (WGS) entry which is preliminary data.</text>
</comment>
<dbReference type="InterPro" id="IPR005650">
    <property type="entry name" value="BlaI_family"/>
</dbReference>
<dbReference type="GO" id="GO:0045892">
    <property type="term" value="P:negative regulation of DNA-templated transcription"/>
    <property type="evidence" value="ECO:0007669"/>
    <property type="project" value="InterPro"/>
</dbReference>
<evidence type="ECO:0008006" key="7">
    <source>
        <dbReference type="Google" id="ProtNLM"/>
    </source>
</evidence>
<accession>N1ZYG1</accession>
<keyword evidence="3" id="KW-0238">DNA-binding</keyword>
<reference evidence="5 6" key="1">
    <citation type="journal article" date="2014" name="Genome Announc.">
        <title>Draft genome sequences of the altered schaedler flora, a defined bacterial community from gnotobiotic mice.</title>
        <authorList>
            <person name="Wannemuehler M.J."/>
            <person name="Overstreet A.M."/>
            <person name="Ward D.V."/>
            <person name="Phillips G.J."/>
        </authorList>
    </citation>
    <scope>NUCLEOTIDE SEQUENCE [LARGE SCALE GENOMIC DNA]</scope>
    <source>
        <strain evidence="5 6">ASF492</strain>
    </source>
</reference>
<evidence type="ECO:0000256" key="3">
    <source>
        <dbReference type="ARBA" id="ARBA00023125"/>
    </source>
</evidence>
<comment type="similarity">
    <text evidence="1">Belongs to the BlaI transcriptional regulatory family.</text>
</comment>
<evidence type="ECO:0000256" key="2">
    <source>
        <dbReference type="ARBA" id="ARBA00023015"/>
    </source>
</evidence>
<dbReference type="InterPro" id="IPR036388">
    <property type="entry name" value="WH-like_DNA-bd_sf"/>
</dbReference>
<protein>
    <recommendedName>
        <fullName evidence="7">Transcriptional regulator</fullName>
    </recommendedName>
</protein>